<dbReference type="RefSeq" id="WP_092648435.1">
    <property type="nucleotide sequence ID" value="NZ_LT629792.1"/>
</dbReference>
<protein>
    <submittedName>
        <fullName evidence="6">Zinc transport system substrate-binding protein</fullName>
    </submittedName>
</protein>
<gene>
    <name evidence="6" type="ORF">SAMN04489714_0734</name>
</gene>
<dbReference type="InterPro" id="IPR006127">
    <property type="entry name" value="ZnuA-like"/>
</dbReference>
<evidence type="ECO:0000256" key="2">
    <source>
        <dbReference type="ARBA" id="ARBA00022448"/>
    </source>
</evidence>
<dbReference type="PROSITE" id="PS51257">
    <property type="entry name" value="PROKAR_LIPOPROTEIN"/>
    <property type="match status" value="1"/>
</dbReference>
<feature type="chain" id="PRO_5047389112" evidence="5">
    <location>
        <begin position="19"/>
        <end position="344"/>
    </location>
</feature>
<evidence type="ECO:0000256" key="1">
    <source>
        <dbReference type="ARBA" id="ARBA00011028"/>
    </source>
</evidence>
<dbReference type="Gene3D" id="3.40.50.1980">
    <property type="entry name" value="Nitrogenase molybdenum iron protein domain"/>
    <property type="match status" value="2"/>
</dbReference>
<dbReference type="SUPFAM" id="SSF53807">
    <property type="entry name" value="Helical backbone' metal receptor"/>
    <property type="match status" value="1"/>
</dbReference>
<feature type="region of interest" description="Disordered" evidence="4">
    <location>
        <begin position="22"/>
        <end position="45"/>
    </location>
</feature>
<feature type="compositionally biased region" description="Polar residues" evidence="4">
    <location>
        <begin position="22"/>
        <end position="33"/>
    </location>
</feature>
<dbReference type="InterPro" id="IPR050492">
    <property type="entry name" value="Bact_metal-bind_prot9"/>
</dbReference>
<evidence type="ECO:0000256" key="4">
    <source>
        <dbReference type="SAM" id="MobiDB-lite"/>
    </source>
</evidence>
<feature type="region of interest" description="Disordered" evidence="4">
    <location>
        <begin position="140"/>
        <end position="179"/>
    </location>
</feature>
<feature type="signal peptide" evidence="5">
    <location>
        <begin position="1"/>
        <end position="18"/>
    </location>
</feature>
<proteinExistence type="inferred from homology"/>
<accession>A0ABY0V6G5</accession>
<name>A0ABY0V6G5_9ACTO</name>
<dbReference type="PANTHER" id="PTHR42953">
    <property type="entry name" value="HIGH-AFFINITY ZINC UPTAKE SYSTEM PROTEIN ZNUA-RELATED"/>
    <property type="match status" value="1"/>
</dbReference>
<keyword evidence="7" id="KW-1185">Reference proteome</keyword>
<organism evidence="6 7">
    <name type="scientific">Schaalia radingae</name>
    <dbReference type="NCBI Taxonomy" id="131110"/>
    <lineage>
        <taxon>Bacteria</taxon>
        <taxon>Bacillati</taxon>
        <taxon>Actinomycetota</taxon>
        <taxon>Actinomycetes</taxon>
        <taxon>Actinomycetales</taxon>
        <taxon>Actinomycetaceae</taxon>
        <taxon>Schaalia</taxon>
    </lineage>
</organism>
<evidence type="ECO:0000256" key="3">
    <source>
        <dbReference type="ARBA" id="ARBA00022729"/>
    </source>
</evidence>
<evidence type="ECO:0000256" key="5">
    <source>
        <dbReference type="SAM" id="SignalP"/>
    </source>
</evidence>
<dbReference type="PANTHER" id="PTHR42953:SF3">
    <property type="entry name" value="HIGH-AFFINITY ZINC UPTAKE SYSTEM PROTEIN ZNUA"/>
    <property type="match status" value="1"/>
</dbReference>
<keyword evidence="3 5" id="KW-0732">Signal</keyword>
<dbReference type="EMBL" id="LT629792">
    <property type="protein sequence ID" value="SDT90331.1"/>
    <property type="molecule type" value="Genomic_DNA"/>
</dbReference>
<dbReference type="Proteomes" id="UP000198976">
    <property type="component" value="Chromosome I"/>
</dbReference>
<keyword evidence="2" id="KW-0813">Transport</keyword>
<sequence>MKISRPLLTLVCAATVLAGCSTPSAPQSTQSERSVIADAGQSSQSDGSTVLNVAASFYPLQYLVEQIGGDRVAVSSLTPPGAEPHDLELSPAKVNELGRSDIVVYLSGFQTAVDDAVAINPPEHVVDVASAVQLLSPTHVDEDAQSGHSEAEDTDSADEEHGDHDTGHEHDHGDVDPHFWLDPQRMAQAATMIGQALAKADPTNAQLYTTQAAQVSTSLNELSTEIVEGTRKCAHTTFITSHEAFGYLADRASVNQEGIAGIDPETSPSPAKLKEISELAKKEGVTTIFTETLIDPKIAQTLAEDPGIKTAVLDPLESQNDPSKDYMDVMRDNLAALRTALDCK</sequence>
<feature type="compositionally biased region" description="Basic and acidic residues" evidence="4">
    <location>
        <begin position="159"/>
        <end position="179"/>
    </location>
</feature>
<comment type="similarity">
    <text evidence="1">Belongs to the bacterial solute-binding protein 9 family.</text>
</comment>
<reference evidence="6 7" key="1">
    <citation type="submission" date="2016-10" db="EMBL/GenBank/DDBJ databases">
        <authorList>
            <person name="Varghese N."/>
            <person name="Submissions S."/>
        </authorList>
    </citation>
    <scope>NUCLEOTIDE SEQUENCE [LARGE SCALE GENOMIC DNA]</scope>
    <source>
        <strain evidence="6 7">DSM 9169</strain>
    </source>
</reference>
<evidence type="ECO:0000313" key="6">
    <source>
        <dbReference type="EMBL" id="SDT90331.1"/>
    </source>
</evidence>
<evidence type="ECO:0000313" key="7">
    <source>
        <dbReference type="Proteomes" id="UP000198976"/>
    </source>
</evidence>
<dbReference type="Pfam" id="PF01297">
    <property type="entry name" value="ZnuA"/>
    <property type="match status" value="1"/>
</dbReference>